<dbReference type="SMART" id="SM00267">
    <property type="entry name" value="GGDEF"/>
    <property type="match status" value="1"/>
</dbReference>
<evidence type="ECO:0000313" key="6">
    <source>
        <dbReference type="EMBL" id="KWT86940.1"/>
    </source>
</evidence>
<dbReference type="EC" id="2.7.7.65" evidence="6"/>
<keyword evidence="6" id="KW-0808">Transferase</keyword>
<dbReference type="SMART" id="SM00091">
    <property type="entry name" value="PAS"/>
    <property type="match status" value="1"/>
</dbReference>
<dbReference type="PROSITE" id="PS50112">
    <property type="entry name" value="PAS"/>
    <property type="match status" value="1"/>
</dbReference>
<evidence type="ECO:0000313" key="7">
    <source>
        <dbReference type="Proteomes" id="UP000060487"/>
    </source>
</evidence>
<dbReference type="Pfam" id="PF13426">
    <property type="entry name" value="PAS_9"/>
    <property type="match status" value="1"/>
</dbReference>
<dbReference type="InterPro" id="IPR000014">
    <property type="entry name" value="PAS"/>
</dbReference>
<dbReference type="PROSITE" id="PS50113">
    <property type="entry name" value="PAC"/>
    <property type="match status" value="1"/>
</dbReference>
<gene>
    <name evidence="6" type="ORF">ASN18_1412</name>
</gene>
<dbReference type="NCBIfam" id="TIGR00254">
    <property type="entry name" value="GGDEF"/>
    <property type="match status" value="1"/>
</dbReference>
<dbReference type="Proteomes" id="UP000060487">
    <property type="component" value="Unassembled WGS sequence"/>
</dbReference>
<feature type="domain" description="PAS" evidence="3">
    <location>
        <begin position="136"/>
        <end position="180"/>
    </location>
</feature>
<dbReference type="PANTHER" id="PTHR44757:SF2">
    <property type="entry name" value="BIOFILM ARCHITECTURE MAINTENANCE PROTEIN MBAA"/>
    <property type="match status" value="1"/>
</dbReference>
<feature type="domain" description="PAC" evidence="4">
    <location>
        <begin position="216"/>
        <end position="268"/>
    </location>
</feature>
<dbReference type="Pfam" id="PF00990">
    <property type="entry name" value="GGDEF"/>
    <property type="match status" value="1"/>
</dbReference>
<feature type="modified residue" description="4-aspartylphosphate" evidence="1">
    <location>
        <position position="59"/>
    </location>
</feature>
<reference evidence="6 7" key="1">
    <citation type="submission" date="2015-11" db="EMBL/GenBank/DDBJ databases">
        <authorList>
            <person name="Lin W."/>
        </authorList>
    </citation>
    <scope>NUCLEOTIDE SEQUENCE [LARGE SCALE GENOMIC DNA]</scope>
    <source>
        <strain evidence="6 7">HCH-1</strain>
    </source>
</reference>
<dbReference type="CDD" id="cd01949">
    <property type="entry name" value="GGDEF"/>
    <property type="match status" value="1"/>
</dbReference>
<dbReference type="EMBL" id="LNQR01000054">
    <property type="protein sequence ID" value="KWT86940.1"/>
    <property type="molecule type" value="Genomic_DNA"/>
</dbReference>
<evidence type="ECO:0000259" key="5">
    <source>
        <dbReference type="PROSITE" id="PS50887"/>
    </source>
</evidence>
<protein>
    <submittedName>
        <fullName evidence="6">Diguanylate cyclase</fullName>
        <ecNumber evidence="6">2.7.7.65</ecNumber>
    </submittedName>
</protein>
<dbReference type="PANTHER" id="PTHR44757">
    <property type="entry name" value="DIGUANYLATE CYCLASE DGCP"/>
    <property type="match status" value="1"/>
</dbReference>
<dbReference type="Gene3D" id="3.30.70.270">
    <property type="match status" value="1"/>
</dbReference>
<evidence type="ECO:0000259" key="2">
    <source>
        <dbReference type="PROSITE" id="PS50110"/>
    </source>
</evidence>
<dbReference type="Gene3D" id="3.40.50.2300">
    <property type="match status" value="1"/>
</dbReference>
<dbReference type="SMART" id="SM00448">
    <property type="entry name" value="REC"/>
    <property type="match status" value="1"/>
</dbReference>
<comment type="caution">
    <text evidence="6">The sequence shown here is derived from an EMBL/GenBank/DDBJ whole genome shotgun (WGS) entry which is preliminary data.</text>
</comment>
<dbReference type="NCBIfam" id="TIGR00229">
    <property type="entry name" value="sensory_box"/>
    <property type="match status" value="1"/>
</dbReference>
<sequence>MKDKTQKARVMVVEDEGIIAMDIRRTLTDFGYTVTSVSATAEEAVKRSQTDKADVVLMDVVLGGPMDGIEAAEIIRSTSGTPVIFLTSYSDEYILERAKITEPFGYLLKPFRDRELYVTIEMALYKDKMQRQLRQSHDWFSTTLMSIGDGVITTDAEGHVTFINKAAARLAGLKEEEVIGFPIGQLITLKDESAQEAANDFEDVLIPIIGAKTPISLTNHLLITNTGKAIAVSMTTATIQDEKGNILGAAITFQDQTKRRELENQLRHMVLTDSMTELNNRRGFYILAEHQLKLAKRFNKEVAIVFIDVDGLKRINDTLGHLVGDSAIMDTALILQDTFRQSDIIGRIGGDEFVVLITETLGITEEEVKQRLQTTTAIYNERKGSPYKISLSIGYVLYSPKSDLTIDALMQAADQLMYEHKLRKHTNESSDQERQHNE</sequence>
<keyword evidence="7" id="KW-1185">Reference proteome</keyword>
<dbReference type="InterPro" id="IPR000700">
    <property type="entry name" value="PAS-assoc_C"/>
</dbReference>
<proteinExistence type="predicted"/>
<keyword evidence="6" id="KW-0548">Nucleotidyltransferase</keyword>
<dbReference type="SUPFAM" id="SSF55073">
    <property type="entry name" value="Nucleotide cyclase"/>
    <property type="match status" value="1"/>
</dbReference>
<dbReference type="InterPro" id="IPR001789">
    <property type="entry name" value="Sig_transdc_resp-reg_receiver"/>
</dbReference>
<dbReference type="PROSITE" id="PS50110">
    <property type="entry name" value="RESPONSE_REGULATORY"/>
    <property type="match status" value="1"/>
</dbReference>
<dbReference type="InterPro" id="IPR043128">
    <property type="entry name" value="Rev_trsase/Diguanyl_cyclase"/>
</dbReference>
<dbReference type="Gene3D" id="3.30.450.20">
    <property type="entry name" value="PAS domain"/>
    <property type="match status" value="1"/>
</dbReference>
<keyword evidence="1" id="KW-0597">Phosphoprotein</keyword>
<evidence type="ECO:0000259" key="3">
    <source>
        <dbReference type="PROSITE" id="PS50112"/>
    </source>
</evidence>
<organism evidence="6 7">
    <name type="scientific">Candidatus Magnetominusculus xianensis</name>
    <dbReference type="NCBI Taxonomy" id="1748249"/>
    <lineage>
        <taxon>Bacteria</taxon>
        <taxon>Pseudomonadati</taxon>
        <taxon>Nitrospirota</taxon>
        <taxon>Nitrospiria</taxon>
        <taxon>Nitrospirales</taxon>
        <taxon>Nitrospiraceae</taxon>
        <taxon>Candidatus Magnetominusculus</taxon>
    </lineage>
</organism>
<accession>A0ABR5SH98</accession>
<dbReference type="PROSITE" id="PS50887">
    <property type="entry name" value="GGDEF"/>
    <property type="match status" value="1"/>
</dbReference>
<dbReference type="Pfam" id="PF00072">
    <property type="entry name" value="Response_reg"/>
    <property type="match status" value="1"/>
</dbReference>
<dbReference type="InterPro" id="IPR035965">
    <property type="entry name" value="PAS-like_dom_sf"/>
</dbReference>
<dbReference type="InterPro" id="IPR029787">
    <property type="entry name" value="Nucleotide_cyclase"/>
</dbReference>
<dbReference type="CDD" id="cd17534">
    <property type="entry name" value="REC_DC-like"/>
    <property type="match status" value="1"/>
</dbReference>
<evidence type="ECO:0000259" key="4">
    <source>
        <dbReference type="PROSITE" id="PS50113"/>
    </source>
</evidence>
<dbReference type="CDD" id="cd00130">
    <property type="entry name" value="PAS"/>
    <property type="match status" value="1"/>
</dbReference>
<name>A0ABR5SH98_9BACT</name>
<evidence type="ECO:0000256" key="1">
    <source>
        <dbReference type="PROSITE-ProRule" id="PRU00169"/>
    </source>
</evidence>
<feature type="domain" description="GGDEF" evidence="5">
    <location>
        <begin position="300"/>
        <end position="434"/>
    </location>
</feature>
<dbReference type="RefSeq" id="WP_085052038.1">
    <property type="nucleotide sequence ID" value="NZ_LNQR01000054.1"/>
</dbReference>
<dbReference type="InterPro" id="IPR011006">
    <property type="entry name" value="CheY-like_superfamily"/>
</dbReference>
<dbReference type="SUPFAM" id="SSF55785">
    <property type="entry name" value="PYP-like sensor domain (PAS domain)"/>
    <property type="match status" value="1"/>
</dbReference>
<dbReference type="SUPFAM" id="SSF52172">
    <property type="entry name" value="CheY-like"/>
    <property type="match status" value="1"/>
</dbReference>
<feature type="domain" description="Response regulatory" evidence="2">
    <location>
        <begin position="9"/>
        <end position="124"/>
    </location>
</feature>
<dbReference type="InterPro" id="IPR000160">
    <property type="entry name" value="GGDEF_dom"/>
</dbReference>
<dbReference type="InterPro" id="IPR052155">
    <property type="entry name" value="Biofilm_reg_signaling"/>
</dbReference>
<dbReference type="GO" id="GO:0052621">
    <property type="term" value="F:diguanylate cyclase activity"/>
    <property type="evidence" value="ECO:0007669"/>
    <property type="project" value="UniProtKB-EC"/>
</dbReference>